<comment type="subcellular location">
    <subcellularLocation>
        <location evidence="1">Membrane</location>
        <topology evidence="1">Multi-pass membrane protein</topology>
    </subcellularLocation>
</comment>
<evidence type="ECO:0000313" key="9">
    <source>
        <dbReference type="Proteomes" id="UP000028123"/>
    </source>
</evidence>
<feature type="transmembrane region" description="Helical" evidence="5">
    <location>
        <begin position="317"/>
        <end position="341"/>
    </location>
</feature>
<evidence type="ECO:0000256" key="4">
    <source>
        <dbReference type="ARBA" id="ARBA00023136"/>
    </source>
</evidence>
<organism evidence="8 9">
    <name type="scientific">Paenibacillus tyrfis</name>
    <dbReference type="NCBI Taxonomy" id="1501230"/>
    <lineage>
        <taxon>Bacteria</taxon>
        <taxon>Bacillati</taxon>
        <taxon>Bacillota</taxon>
        <taxon>Bacilli</taxon>
        <taxon>Bacillales</taxon>
        <taxon>Paenibacillaceae</taxon>
        <taxon>Paenibacillus</taxon>
    </lineage>
</organism>
<evidence type="ECO:0000256" key="3">
    <source>
        <dbReference type="ARBA" id="ARBA00022989"/>
    </source>
</evidence>
<dbReference type="PANTHER" id="PTHR36834:SF1">
    <property type="entry name" value="INTEGRAL MEMBRANE PROTEIN"/>
    <property type="match status" value="1"/>
</dbReference>
<name>A0A081P539_9BACL</name>
<dbReference type="InterPro" id="IPR010432">
    <property type="entry name" value="RDD"/>
</dbReference>
<feature type="transmembrane region" description="Helical" evidence="5">
    <location>
        <begin position="146"/>
        <end position="164"/>
    </location>
</feature>
<dbReference type="PIRSF" id="PIRSF031578">
    <property type="entry name" value="Uncharacterised_Vanz_RDD-cont"/>
    <property type="match status" value="1"/>
</dbReference>
<dbReference type="Proteomes" id="UP000028123">
    <property type="component" value="Unassembled WGS sequence"/>
</dbReference>
<dbReference type="Pfam" id="PF04892">
    <property type="entry name" value="VanZ"/>
    <property type="match status" value="1"/>
</dbReference>
<keyword evidence="4 5" id="KW-0472">Membrane</keyword>
<feature type="transmembrane region" description="Helical" evidence="5">
    <location>
        <begin position="6"/>
        <end position="29"/>
    </location>
</feature>
<reference evidence="8 9" key="1">
    <citation type="submission" date="2014-06" db="EMBL/GenBank/DDBJ databases">
        <title>Draft genome sequence of Paenibacillus sp. MSt1.</title>
        <authorList>
            <person name="Aw Y.K."/>
            <person name="Ong K.S."/>
            <person name="Gan H.M."/>
            <person name="Lee S.M."/>
        </authorList>
    </citation>
    <scope>NUCLEOTIDE SEQUENCE [LARGE SCALE GENOMIC DNA]</scope>
    <source>
        <strain evidence="8 9">MSt1</strain>
    </source>
</reference>
<feature type="transmembrane region" description="Helical" evidence="5">
    <location>
        <begin position="176"/>
        <end position="196"/>
    </location>
</feature>
<dbReference type="AlphaFoldDB" id="A0A081P539"/>
<dbReference type="InterPro" id="IPR006976">
    <property type="entry name" value="VanZ-like"/>
</dbReference>
<sequence>MLQAYLFPIGFALQTFPLLAFVFTLPFLIVQYRKYGYVNKIRVIVLYSFLLYLLCALYLVILPLPDTRHTCTGTTGSFNQWVPFQFVRDFLRETGLQWNNPATYLKVFGERALLQVAFNVLLLVPLGVFLRYYFRRRILRTTVTTFLVSLFFEVTQGTGLYGIYDCPYRLFDVDDLMLNTAGGLVGYAIAPWLTAFMPKSDTLDEGVDLSVTRVSYTRRFVAWLIDWAVLSPFVLFFLGRHMLLPLAGAVLFYFVVVPYLTEGRTLGKRVVRIRLDGRDGGLTLHALLVRYVSLYFGIGGPNVLFISGEMNQLPSMVMIPLLLVAGLLNLVFGIHALLCFVRRDRMLFYERWSETKHSIT</sequence>
<feature type="transmembrane region" description="Helical" evidence="5">
    <location>
        <begin position="112"/>
        <end position="134"/>
    </location>
</feature>
<keyword evidence="2 5" id="KW-0812">Transmembrane</keyword>
<dbReference type="OrthoDB" id="4822551at2"/>
<dbReference type="InterPro" id="IPR053150">
    <property type="entry name" value="Teicoplanin_resist-assoc"/>
</dbReference>
<comment type="caution">
    <text evidence="8">The sequence shown here is derived from an EMBL/GenBank/DDBJ whole genome shotgun (WGS) entry which is preliminary data.</text>
</comment>
<feature type="domain" description="RDD" evidence="7">
    <location>
        <begin position="215"/>
        <end position="343"/>
    </location>
</feature>
<evidence type="ECO:0000259" key="7">
    <source>
        <dbReference type="Pfam" id="PF06271"/>
    </source>
</evidence>
<feature type="domain" description="VanZ-like" evidence="6">
    <location>
        <begin position="49"/>
        <end position="193"/>
    </location>
</feature>
<dbReference type="InterPro" id="IPR021192">
    <property type="entry name" value="UCP031578_Vanz/RDD"/>
</dbReference>
<keyword evidence="3 5" id="KW-1133">Transmembrane helix</keyword>
<feature type="transmembrane region" description="Helical" evidence="5">
    <location>
        <begin position="244"/>
        <end position="261"/>
    </location>
</feature>
<protein>
    <submittedName>
        <fullName evidence="8">Teicoplanin resistance protein VanZ</fullName>
    </submittedName>
</protein>
<evidence type="ECO:0000256" key="5">
    <source>
        <dbReference type="SAM" id="Phobius"/>
    </source>
</evidence>
<proteinExistence type="predicted"/>
<dbReference type="EMBL" id="JNVM01000009">
    <property type="protein sequence ID" value="KEQ25812.1"/>
    <property type="molecule type" value="Genomic_DNA"/>
</dbReference>
<accession>A0A081P539</accession>
<feature type="transmembrane region" description="Helical" evidence="5">
    <location>
        <begin position="282"/>
        <end position="305"/>
    </location>
</feature>
<feature type="transmembrane region" description="Helical" evidence="5">
    <location>
        <begin position="220"/>
        <end position="238"/>
    </location>
</feature>
<dbReference type="eggNOG" id="COG4767">
    <property type="taxonomic scope" value="Bacteria"/>
</dbReference>
<evidence type="ECO:0000256" key="1">
    <source>
        <dbReference type="ARBA" id="ARBA00004141"/>
    </source>
</evidence>
<keyword evidence="9" id="KW-1185">Reference proteome</keyword>
<evidence type="ECO:0000313" key="8">
    <source>
        <dbReference type="EMBL" id="KEQ25812.1"/>
    </source>
</evidence>
<evidence type="ECO:0000256" key="2">
    <source>
        <dbReference type="ARBA" id="ARBA00022692"/>
    </source>
</evidence>
<gene>
    <name evidence="8" type="ORF">ET33_37200</name>
</gene>
<dbReference type="Pfam" id="PF06271">
    <property type="entry name" value="RDD"/>
    <property type="match status" value="1"/>
</dbReference>
<dbReference type="PANTHER" id="PTHR36834">
    <property type="entry name" value="MEMBRANE PROTEIN-RELATED"/>
    <property type="match status" value="1"/>
</dbReference>
<feature type="transmembrane region" description="Helical" evidence="5">
    <location>
        <begin position="41"/>
        <end position="61"/>
    </location>
</feature>
<dbReference type="RefSeq" id="WP_036681041.1">
    <property type="nucleotide sequence ID" value="NZ_JNVM01000009.1"/>
</dbReference>
<evidence type="ECO:0000259" key="6">
    <source>
        <dbReference type="Pfam" id="PF04892"/>
    </source>
</evidence>